<dbReference type="EMBL" id="JABWUV010000004">
    <property type="protein sequence ID" value="KAF6359976.1"/>
    <property type="molecule type" value="Genomic_DNA"/>
</dbReference>
<proteinExistence type="predicted"/>
<feature type="compositionally biased region" description="Polar residues" evidence="1">
    <location>
        <begin position="1"/>
        <end position="10"/>
    </location>
</feature>
<protein>
    <submittedName>
        <fullName evidence="2">Uncharacterized protein</fullName>
    </submittedName>
</protein>
<evidence type="ECO:0000313" key="2">
    <source>
        <dbReference type="EMBL" id="KAF6359976.1"/>
    </source>
</evidence>
<accession>A0A7J7YEC5</accession>
<name>A0A7J7YEC5_MYOMY</name>
<dbReference type="Proteomes" id="UP000527355">
    <property type="component" value="Unassembled WGS sequence"/>
</dbReference>
<reference evidence="2 3" key="1">
    <citation type="journal article" date="2020" name="Nature">
        <title>Six reference-quality genomes reveal evolution of bat adaptations.</title>
        <authorList>
            <person name="Jebb D."/>
            <person name="Huang Z."/>
            <person name="Pippel M."/>
            <person name="Hughes G.M."/>
            <person name="Lavrichenko K."/>
            <person name="Devanna P."/>
            <person name="Winkler S."/>
            <person name="Jermiin L.S."/>
            <person name="Skirmuntt E.C."/>
            <person name="Katzourakis A."/>
            <person name="Burkitt-Gray L."/>
            <person name="Ray D.A."/>
            <person name="Sullivan K.A.M."/>
            <person name="Roscito J.G."/>
            <person name="Kirilenko B.M."/>
            <person name="Davalos L.M."/>
            <person name="Corthals A.P."/>
            <person name="Power M.L."/>
            <person name="Jones G."/>
            <person name="Ransome R.D."/>
            <person name="Dechmann D.K.N."/>
            <person name="Locatelli A.G."/>
            <person name="Puechmaille S.J."/>
            <person name="Fedrigo O."/>
            <person name="Jarvis E.D."/>
            <person name="Hiller M."/>
            <person name="Vernes S.C."/>
            <person name="Myers E.W."/>
            <person name="Teeling E.C."/>
        </authorList>
    </citation>
    <scope>NUCLEOTIDE SEQUENCE [LARGE SCALE GENOMIC DNA]</scope>
    <source>
        <strain evidence="2">MMyoMyo1</strain>
        <tissue evidence="2">Flight muscle</tissue>
    </source>
</reference>
<gene>
    <name evidence="2" type="ORF">mMyoMyo1_010938</name>
</gene>
<evidence type="ECO:0000256" key="1">
    <source>
        <dbReference type="SAM" id="MobiDB-lite"/>
    </source>
</evidence>
<keyword evidence="3" id="KW-1185">Reference proteome</keyword>
<comment type="caution">
    <text evidence="2">The sequence shown here is derived from an EMBL/GenBank/DDBJ whole genome shotgun (WGS) entry which is preliminary data.</text>
</comment>
<feature type="region of interest" description="Disordered" evidence="1">
    <location>
        <begin position="1"/>
        <end position="20"/>
    </location>
</feature>
<organism evidence="2 3">
    <name type="scientific">Myotis myotis</name>
    <name type="common">Greater mouse-eared bat</name>
    <name type="synonym">Vespertilio myotis</name>
    <dbReference type="NCBI Taxonomy" id="51298"/>
    <lineage>
        <taxon>Eukaryota</taxon>
        <taxon>Metazoa</taxon>
        <taxon>Chordata</taxon>
        <taxon>Craniata</taxon>
        <taxon>Vertebrata</taxon>
        <taxon>Euteleostomi</taxon>
        <taxon>Mammalia</taxon>
        <taxon>Eutheria</taxon>
        <taxon>Laurasiatheria</taxon>
        <taxon>Chiroptera</taxon>
        <taxon>Yangochiroptera</taxon>
        <taxon>Vespertilionidae</taxon>
        <taxon>Myotis</taxon>
    </lineage>
</organism>
<evidence type="ECO:0000313" key="3">
    <source>
        <dbReference type="Proteomes" id="UP000527355"/>
    </source>
</evidence>
<sequence>MLSSRMSKVMSSHLPGRKDASCRAVQGGHKGTTLSLVRSAHLESCRKVTESQFNHYALVNTLLFKKKNGKIYRQAKTEARCLETLQELEVVRRFLRQQPTKCIPATTGLPPLRSYPIPSY</sequence>
<dbReference type="AlphaFoldDB" id="A0A7J7YEC5"/>